<evidence type="ECO:0000259" key="12">
    <source>
        <dbReference type="Pfam" id="PF00487"/>
    </source>
</evidence>
<evidence type="ECO:0000256" key="7">
    <source>
        <dbReference type="ARBA" id="ARBA00022989"/>
    </source>
</evidence>
<comment type="pathway">
    <text evidence="2">Lipid metabolism.</text>
</comment>
<evidence type="ECO:0000256" key="4">
    <source>
        <dbReference type="ARBA" id="ARBA00022617"/>
    </source>
</evidence>
<evidence type="ECO:0000313" key="14">
    <source>
        <dbReference type="Proteomes" id="UP000315995"/>
    </source>
</evidence>
<dbReference type="GO" id="GO:0016717">
    <property type="term" value="F:oxidoreductase activity, acting on paired donors, with oxidation of a pair of donors resulting in the reduction of molecular oxygen to two molecules of water"/>
    <property type="evidence" value="ECO:0007669"/>
    <property type="project" value="TreeGrafter"/>
</dbReference>
<accession>A0A5B8YC42</accession>
<evidence type="ECO:0000256" key="2">
    <source>
        <dbReference type="ARBA" id="ARBA00005189"/>
    </source>
</evidence>
<accession>A0A4Y6PW19</accession>
<dbReference type="AlphaFoldDB" id="A0A4Y6PW19"/>
<gene>
    <name evidence="13" type="ORF">FIV42_17925</name>
</gene>
<keyword evidence="5" id="KW-0812">Transmembrane</keyword>
<evidence type="ECO:0000256" key="10">
    <source>
        <dbReference type="ARBA" id="ARBA00023098"/>
    </source>
</evidence>
<dbReference type="Proteomes" id="UP000315995">
    <property type="component" value="Chromosome"/>
</dbReference>
<evidence type="ECO:0000256" key="8">
    <source>
        <dbReference type="ARBA" id="ARBA00023002"/>
    </source>
</evidence>
<dbReference type="EMBL" id="CP041186">
    <property type="protein sequence ID" value="QDG52544.1"/>
    <property type="molecule type" value="Genomic_DNA"/>
</dbReference>
<dbReference type="InterPro" id="IPR005804">
    <property type="entry name" value="FA_desaturase_dom"/>
</dbReference>
<dbReference type="PANTHER" id="PTHR19353:SF30">
    <property type="entry name" value="DELTA 8-(E)-SPHINGOLIPID DESATURASE"/>
    <property type="match status" value="1"/>
</dbReference>
<keyword evidence="7" id="KW-1133">Transmembrane helix</keyword>
<evidence type="ECO:0000256" key="11">
    <source>
        <dbReference type="ARBA" id="ARBA00023136"/>
    </source>
</evidence>
<organism evidence="13 14">
    <name type="scientific">Persicimonas caeni</name>
    <dbReference type="NCBI Taxonomy" id="2292766"/>
    <lineage>
        <taxon>Bacteria</taxon>
        <taxon>Deltaproteobacteria</taxon>
        <taxon>Bradymonadales</taxon>
        <taxon>Bradymonadaceae</taxon>
        <taxon>Persicimonas</taxon>
    </lineage>
</organism>
<evidence type="ECO:0000256" key="9">
    <source>
        <dbReference type="ARBA" id="ARBA00023004"/>
    </source>
</evidence>
<name>A0A4Y6PW19_PERCE</name>
<keyword evidence="9" id="KW-0408">Iron</keyword>
<evidence type="ECO:0000256" key="6">
    <source>
        <dbReference type="ARBA" id="ARBA00022723"/>
    </source>
</evidence>
<dbReference type="GO" id="GO:0016020">
    <property type="term" value="C:membrane"/>
    <property type="evidence" value="ECO:0007669"/>
    <property type="project" value="UniProtKB-SubCell"/>
</dbReference>
<dbReference type="GO" id="GO:0046872">
    <property type="term" value="F:metal ion binding"/>
    <property type="evidence" value="ECO:0007669"/>
    <property type="project" value="UniProtKB-KW"/>
</dbReference>
<keyword evidence="11" id="KW-0472">Membrane</keyword>
<keyword evidence="8" id="KW-0560">Oxidoreductase</keyword>
<dbReference type="InterPro" id="IPR012171">
    <property type="entry name" value="Fatty_acid_desaturase"/>
</dbReference>
<evidence type="ECO:0000256" key="1">
    <source>
        <dbReference type="ARBA" id="ARBA00004141"/>
    </source>
</evidence>
<sequence length="390" mass="45089">MNSSCCSEVPVSKAPPYLEHDFDPRKVDVKELARELKALRAELDAEAGPEDIAHLEKIERWGKLCTMLGYGTAWMAPNPVSSVLISQGVLTRWLLMHHISHRGYDKVPGIDPKYTSKVFGKGWRRLIDWMDWIYPEAWHEEHDFLHHYHLGEDDDPDLLERNTEWMREQDLPGWLQKLLVGLLAGTWKWVYYAPSTLDELQKARARRAKEPAPEPAELLSPFNERGRELWLKCLIPHALWRFGAIPAMFAPLGPVAVGNVLLNTLGAELFTNIHAFLIIGPNHTGEDLYRFDEPVEGREEFYLRQIVGSANYACGNEFVDWTQMWLNYQIEHHIWPDLTMLQYRKVQPKVKALCERMGIPYVQESVFVRAKKMIDVILGKAKMRRVDGLV</sequence>
<keyword evidence="6" id="KW-0479">Metal-binding</keyword>
<keyword evidence="14" id="KW-1185">Reference proteome</keyword>
<dbReference type="Pfam" id="PF00487">
    <property type="entry name" value="FA_desaturase"/>
    <property type="match status" value="1"/>
</dbReference>
<comment type="subcellular location">
    <subcellularLocation>
        <location evidence="1">Membrane</location>
        <topology evidence="1">Multi-pass membrane protein</topology>
    </subcellularLocation>
</comment>
<dbReference type="OrthoDB" id="104711at2"/>
<keyword evidence="4" id="KW-0349">Heme</keyword>
<evidence type="ECO:0000313" key="13">
    <source>
        <dbReference type="EMBL" id="QDG52544.1"/>
    </source>
</evidence>
<protein>
    <submittedName>
        <fullName evidence="13">Fatty acid desaturase</fullName>
    </submittedName>
</protein>
<feature type="domain" description="Fatty acid desaturase" evidence="12">
    <location>
        <begin position="74"/>
        <end position="363"/>
    </location>
</feature>
<proteinExistence type="inferred from homology"/>
<evidence type="ECO:0000256" key="5">
    <source>
        <dbReference type="ARBA" id="ARBA00022692"/>
    </source>
</evidence>
<keyword evidence="10" id="KW-0443">Lipid metabolism</keyword>
<comment type="similarity">
    <text evidence="3">Belongs to the fatty acid desaturase type 1 family.</text>
</comment>
<dbReference type="PANTHER" id="PTHR19353">
    <property type="entry name" value="FATTY ACID DESATURASE 2"/>
    <property type="match status" value="1"/>
</dbReference>
<dbReference type="GO" id="GO:0006629">
    <property type="term" value="P:lipid metabolic process"/>
    <property type="evidence" value="ECO:0007669"/>
    <property type="project" value="UniProtKB-KW"/>
</dbReference>
<evidence type="ECO:0000256" key="3">
    <source>
        <dbReference type="ARBA" id="ARBA00009295"/>
    </source>
</evidence>
<reference evidence="13 14" key="1">
    <citation type="submission" date="2019-06" db="EMBL/GenBank/DDBJ databases">
        <title>Persicimonas caeni gen. nov., sp. nov., a predatory bacterium isolated from solar saltern.</title>
        <authorList>
            <person name="Wang S."/>
        </authorList>
    </citation>
    <scope>NUCLEOTIDE SEQUENCE [LARGE SCALE GENOMIC DNA]</scope>
    <source>
        <strain evidence="13 14">YN101</strain>
    </source>
</reference>